<accession>A0A6B1DZ13</accession>
<organism evidence="2">
    <name type="scientific">Caldilineaceae bacterium SB0662_bin_9</name>
    <dbReference type="NCBI Taxonomy" id="2605258"/>
    <lineage>
        <taxon>Bacteria</taxon>
        <taxon>Bacillati</taxon>
        <taxon>Chloroflexota</taxon>
        <taxon>Caldilineae</taxon>
        <taxon>Caldilineales</taxon>
        <taxon>Caldilineaceae</taxon>
    </lineage>
</organism>
<reference evidence="2" key="1">
    <citation type="submission" date="2019-09" db="EMBL/GenBank/DDBJ databases">
        <title>Characterisation of the sponge microbiome using genome-centric metagenomics.</title>
        <authorList>
            <person name="Engelberts J.P."/>
            <person name="Robbins S.J."/>
            <person name="De Goeij J.M."/>
            <person name="Aranda M."/>
            <person name="Bell S.C."/>
            <person name="Webster N.S."/>
        </authorList>
    </citation>
    <scope>NUCLEOTIDE SEQUENCE</scope>
    <source>
        <strain evidence="2">SB0662_bin_9</strain>
    </source>
</reference>
<evidence type="ECO:0000259" key="1">
    <source>
        <dbReference type="Pfam" id="PF13588"/>
    </source>
</evidence>
<feature type="domain" description="Type I restriction enzyme R protein N-terminal" evidence="1">
    <location>
        <begin position="51"/>
        <end position="131"/>
    </location>
</feature>
<gene>
    <name evidence="2" type="ORF">F4Y08_16715</name>
</gene>
<protein>
    <recommendedName>
        <fullName evidence="1">Type I restriction enzyme R protein N-terminal domain-containing protein</fullName>
    </recommendedName>
</protein>
<dbReference type="AlphaFoldDB" id="A0A6B1DZ13"/>
<dbReference type="Pfam" id="PF13588">
    <property type="entry name" value="HSDR_N_2"/>
    <property type="match status" value="1"/>
</dbReference>
<evidence type="ECO:0000313" key="2">
    <source>
        <dbReference type="EMBL" id="MYD91945.1"/>
    </source>
</evidence>
<sequence>MLLKPLTDALALVGDRIKNFEHEFTNNEQQTRLSLVDPVLKALGWDPQDPTTVKVEYQVRQRNRNNIRVDYALLDSKQEPVAFVEAKKLGTDLGPAQLQLFEYAVGKSVPYAIATNGADWSIYKQEQTGTDFHAKRLLAIEIPDQSSTVTAVKLLSLWRGLLTSQSSIDQIAPALDTLETQLPKPKTANVLTSRTATEEDHWQPVPGPVSPKPLVHETTGDHSVETFTLRDLPDVTGRKPTRLTLPRGMSRKIGSWKSLLVEVVTWLYNTNQLKVDMPWPGIPNSTRNVLQNTKILYKDGTEYTQQDEIKPENKIKPTLFLNLKLGSVAICEHIDKLLTDCEIDSSEVSVTLAPLKR</sequence>
<dbReference type="EMBL" id="VXPY01000121">
    <property type="protein sequence ID" value="MYD91945.1"/>
    <property type="molecule type" value="Genomic_DNA"/>
</dbReference>
<comment type="caution">
    <text evidence="2">The sequence shown here is derived from an EMBL/GenBank/DDBJ whole genome shotgun (WGS) entry which is preliminary data.</text>
</comment>
<proteinExistence type="predicted"/>
<dbReference type="InterPro" id="IPR029464">
    <property type="entry name" value="HSDR_N"/>
</dbReference>
<name>A0A6B1DZ13_9CHLR</name>
<dbReference type="Gene3D" id="3.90.1570.30">
    <property type="match status" value="1"/>
</dbReference>